<dbReference type="EMBL" id="JAINUF010000001">
    <property type="protein sequence ID" value="KAJ8382921.1"/>
    <property type="molecule type" value="Genomic_DNA"/>
</dbReference>
<keyword evidence="2" id="KW-1185">Reference proteome</keyword>
<organism evidence="1 2">
    <name type="scientific">Synaphobranchus kaupii</name>
    <name type="common">Kaup's arrowtooth eel</name>
    <dbReference type="NCBI Taxonomy" id="118154"/>
    <lineage>
        <taxon>Eukaryota</taxon>
        <taxon>Metazoa</taxon>
        <taxon>Chordata</taxon>
        <taxon>Craniata</taxon>
        <taxon>Vertebrata</taxon>
        <taxon>Euteleostomi</taxon>
        <taxon>Actinopterygii</taxon>
        <taxon>Neopterygii</taxon>
        <taxon>Teleostei</taxon>
        <taxon>Anguilliformes</taxon>
        <taxon>Synaphobranchidae</taxon>
        <taxon>Synaphobranchus</taxon>
    </lineage>
</organism>
<dbReference type="AlphaFoldDB" id="A0A9Q1GEQ9"/>
<accession>A0A9Q1GEQ9</accession>
<gene>
    <name evidence="1" type="ORF">SKAU_G00036990</name>
</gene>
<comment type="caution">
    <text evidence="1">The sequence shown here is derived from an EMBL/GenBank/DDBJ whole genome shotgun (WGS) entry which is preliminary data.</text>
</comment>
<proteinExistence type="predicted"/>
<reference evidence="1" key="1">
    <citation type="journal article" date="2023" name="Science">
        <title>Genome structures resolve the early diversification of teleost fishes.</title>
        <authorList>
            <person name="Parey E."/>
            <person name="Louis A."/>
            <person name="Montfort J."/>
            <person name="Bouchez O."/>
            <person name="Roques C."/>
            <person name="Iampietro C."/>
            <person name="Lluch J."/>
            <person name="Castinel A."/>
            <person name="Donnadieu C."/>
            <person name="Desvignes T."/>
            <person name="Floi Bucao C."/>
            <person name="Jouanno E."/>
            <person name="Wen M."/>
            <person name="Mejri S."/>
            <person name="Dirks R."/>
            <person name="Jansen H."/>
            <person name="Henkel C."/>
            <person name="Chen W.J."/>
            <person name="Zahm M."/>
            <person name="Cabau C."/>
            <person name="Klopp C."/>
            <person name="Thompson A.W."/>
            <person name="Robinson-Rechavi M."/>
            <person name="Braasch I."/>
            <person name="Lecointre G."/>
            <person name="Bobe J."/>
            <person name="Postlethwait J.H."/>
            <person name="Berthelot C."/>
            <person name="Roest Crollius H."/>
            <person name="Guiguen Y."/>
        </authorList>
    </citation>
    <scope>NUCLEOTIDE SEQUENCE</scope>
    <source>
        <strain evidence="1">WJC10195</strain>
    </source>
</reference>
<evidence type="ECO:0000313" key="1">
    <source>
        <dbReference type="EMBL" id="KAJ8382921.1"/>
    </source>
</evidence>
<dbReference type="Proteomes" id="UP001152622">
    <property type="component" value="Chromosome 1"/>
</dbReference>
<evidence type="ECO:0000313" key="2">
    <source>
        <dbReference type="Proteomes" id="UP001152622"/>
    </source>
</evidence>
<name>A0A9Q1GEQ9_SYNKA</name>
<dbReference type="OrthoDB" id="8061355at2759"/>
<sequence>MDNNLQSILCNGTLLEFNSTADKETFQRVSCSLTPGELRETRRAFQQNLDAQKLASAISKLQNSMLFNAANSLDFRSDMMGSINLMLCGKEPDVNSTNSRNISTSGFMTNFTYNETQNNNSTNNNSSAFCQTLVDILENTPGLRYVWSTFQPLLQGKVLYTPDTVSTSLIVKEANNTFHAIAMLKELAEAWGIHGHKIWDFMQDSSQMNSMRTLLNNPGDRPPGAPARDWRDSFNSTSEILAMLAQFIGCFDLDKFQAVPTEANLVEESLRLLKEEKFWAGIVFEDIDPQASDPPALVKYKIRMDIDEVERTNKAEDRSWSPGARDHSYNDLRYVWGGFAYLQDMIDHGIIRTHTAKSQPKFPMFVGVIKTG</sequence>
<protein>
    <submittedName>
        <fullName evidence="1">Uncharacterized protein</fullName>
    </submittedName>
</protein>